<organism evidence="3 4">
    <name type="scientific">Mariniflexile ostreae</name>
    <dbReference type="NCBI Taxonomy" id="1520892"/>
    <lineage>
        <taxon>Bacteria</taxon>
        <taxon>Pseudomonadati</taxon>
        <taxon>Bacteroidota</taxon>
        <taxon>Flavobacteriia</taxon>
        <taxon>Flavobacteriales</taxon>
        <taxon>Flavobacteriaceae</taxon>
        <taxon>Mariniflexile</taxon>
    </lineage>
</organism>
<feature type="domain" description="Response regulatory" evidence="2">
    <location>
        <begin position="5"/>
        <end position="129"/>
    </location>
</feature>
<keyword evidence="4" id="KW-1185">Reference proteome</keyword>
<evidence type="ECO:0000259" key="2">
    <source>
        <dbReference type="PROSITE" id="PS50110"/>
    </source>
</evidence>
<evidence type="ECO:0000313" key="4">
    <source>
        <dbReference type="Proteomes" id="UP001589585"/>
    </source>
</evidence>
<dbReference type="PANTHER" id="PTHR44520:SF2">
    <property type="entry name" value="RESPONSE REGULATOR RCP1"/>
    <property type="match status" value="1"/>
</dbReference>
<dbReference type="SUPFAM" id="SSF52172">
    <property type="entry name" value="CheY-like"/>
    <property type="match status" value="1"/>
</dbReference>
<dbReference type="PROSITE" id="PS50110">
    <property type="entry name" value="RESPONSE_REGULATORY"/>
    <property type="match status" value="1"/>
</dbReference>
<dbReference type="PANTHER" id="PTHR44520">
    <property type="entry name" value="RESPONSE REGULATOR RCP1-RELATED"/>
    <property type="match status" value="1"/>
</dbReference>
<sequence length="129" mass="15036">MNLKEVLLIDDNSIDNYINQYIVEKANVAKTITIKSSPIEALEYLKNKEDQYPELIFLDIKMPEMDGFGFLEIFGKFMEEKKINTHIIMLTSSHNVADIEKSNNNPYVKKYLIKPLDTNKLGELLKEFF</sequence>
<name>A0ABV5F7Z4_9FLAO</name>
<dbReference type="InterPro" id="IPR011006">
    <property type="entry name" value="CheY-like_superfamily"/>
</dbReference>
<keyword evidence="1" id="KW-0597">Phosphoprotein</keyword>
<feature type="modified residue" description="4-aspartylphosphate" evidence="1">
    <location>
        <position position="59"/>
    </location>
</feature>
<reference evidence="3 4" key="1">
    <citation type="submission" date="2024-09" db="EMBL/GenBank/DDBJ databases">
        <authorList>
            <person name="Sun Q."/>
            <person name="Mori K."/>
        </authorList>
    </citation>
    <scope>NUCLEOTIDE SEQUENCE [LARGE SCALE GENOMIC DNA]</scope>
    <source>
        <strain evidence="3 4">CECT 8622</strain>
    </source>
</reference>
<evidence type="ECO:0000313" key="3">
    <source>
        <dbReference type="EMBL" id="MFB9055571.1"/>
    </source>
</evidence>
<dbReference type="EMBL" id="JBHMFC010000008">
    <property type="protein sequence ID" value="MFB9055571.1"/>
    <property type="molecule type" value="Genomic_DNA"/>
</dbReference>
<proteinExistence type="predicted"/>
<dbReference type="Pfam" id="PF00072">
    <property type="entry name" value="Response_reg"/>
    <property type="match status" value="1"/>
</dbReference>
<evidence type="ECO:0000256" key="1">
    <source>
        <dbReference type="PROSITE-ProRule" id="PRU00169"/>
    </source>
</evidence>
<dbReference type="InterPro" id="IPR052893">
    <property type="entry name" value="TCS_response_regulator"/>
</dbReference>
<gene>
    <name evidence="3" type="ORF">ACFFU9_02340</name>
</gene>
<dbReference type="RefSeq" id="WP_379859761.1">
    <property type="nucleotide sequence ID" value="NZ_JBHMFC010000008.1"/>
</dbReference>
<accession>A0ABV5F7Z4</accession>
<dbReference type="InterPro" id="IPR001789">
    <property type="entry name" value="Sig_transdc_resp-reg_receiver"/>
</dbReference>
<comment type="caution">
    <text evidence="3">The sequence shown here is derived from an EMBL/GenBank/DDBJ whole genome shotgun (WGS) entry which is preliminary data.</text>
</comment>
<dbReference type="Gene3D" id="3.40.50.2300">
    <property type="match status" value="1"/>
</dbReference>
<dbReference type="Proteomes" id="UP001589585">
    <property type="component" value="Unassembled WGS sequence"/>
</dbReference>
<protein>
    <submittedName>
        <fullName evidence="3">Response regulator</fullName>
    </submittedName>
</protein>
<dbReference type="SMART" id="SM00448">
    <property type="entry name" value="REC"/>
    <property type="match status" value="1"/>
</dbReference>